<proteinExistence type="predicted"/>
<dbReference type="InterPro" id="IPR002347">
    <property type="entry name" value="SDR_fam"/>
</dbReference>
<reference evidence="2 3" key="1">
    <citation type="journal article" date="2020" name="Microbiol. Resour. Announc.">
        <title>Draft Genome Sequence of a Cladosporium Species Isolated from the Mesophotic Ascidian Didemnum maculosum.</title>
        <authorList>
            <person name="Gioti A."/>
            <person name="Siaperas R."/>
            <person name="Nikolaivits E."/>
            <person name="Le Goff G."/>
            <person name="Ouazzani J."/>
            <person name="Kotoulas G."/>
            <person name="Topakas E."/>
        </authorList>
    </citation>
    <scope>NUCLEOTIDE SEQUENCE [LARGE SCALE GENOMIC DNA]</scope>
    <source>
        <strain evidence="2 3">TM138-S3</strain>
    </source>
</reference>
<evidence type="ECO:0000313" key="2">
    <source>
        <dbReference type="EMBL" id="KAL1588073.1"/>
    </source>
</evidence>
<comment type="caution">
    <text evidence="2">The sequence shown here is derived from an EMBL/GenBank/DDBJ whole genome shotgun (WGS) entry which is preliminary data.</text>
</comment>
<dbReference type="Gene3D" id="3.40.50.720">
    <property type="entry name" value="NAD(P)-binding Rossmann-like Domain"/>
    <property type="match status" value="1"/>
</dbReference>
<dbReference type="RefSeq" id="XP_069231178.1">
    <property type="nucleotide sequence ID" value="XM_069371959.1"/>
</dbReference>
<dbReference type="PANTHER" id="PTHR43157:SF31">
    <property type="entry name" value="PHOSPHATIDYLINOSITOL-GLYCAN BIOSYNTHESIS CLASS F PROTEIN"/>
    <property type="match status" value="1"/>
</dbReference>
<gene>
    <name evidence="2" type="ORF">WHR41_03353</name>
</gene>
<evidence type="ECO:0000313" key="3">
    <source>
        <dbReference type="Proteomes" id="UP000803884"/>
    </source>
</evidence>
<dbReference type="InterPro" id="IPR036291">
    <property type="entry name" value="NAD(P)-bd_dom_sf"/>
</dbReference>
<dbReference type="PANTHER" id="PTHR43157">
    <property type="entry name" value="PHOSPHATIDYLINOSITOL-GLYCAN BIOSYNTHESIS CLASS F PROTEIN-RELATED"/>
    <property type="match status" value="1"/>
</dbReference>
<dbReference type="AlphaFoldDB" id="A0AB34KTI6"/>
<sequence length="328" mass="36241">MGPLRQCLYDQAFTTPELPKTDCTGRTVIVTGANTGLGKEAARHLVRLNADRVIITSRTASKGKAAAEDIEKTTGRKGVVEVWDLDLENYDNVKAFAERVKTLKRLDAIIENAGKSTLDFNEVGGNESTITVNVVSTFLLALLVIPKLQETARTYNIVPNLTIISSDVHYLTSFPERKSPNIFAELNNPKKARMFDRYNVSKLLEVFAVRHIARNHPVSQLHVTLNTLTPGLCESELLREANPIITAFAWLMKKLFARTTEVGARTLVHGGVAVGEETHGKFMQTCKVTQCAKLVEGPEGKMLEDRVWEELSEKLEAIAPGVTKNLDA</sequence>
<dbReference type="GO" id="GO:0016491">
    <property type="term" value="F:oxidoreductase activity"/>
    <property type="evidence" value="ECO:0007669"/>
    <property type="project" value="UniProtKB-KW"/>
</dbReference>
<protein>
    <submittedName>
        <fullName evidence="2">Uncharacterized protein</fullName>
    </submittedName>
</protein>
<dbReference type="Pfam" id="PF00106">
    <property type="entry name" value="adh_short"/>
    <property type="match status" value="1"/>
</dbReference>
<evidence type="ECO:0000256" key="1">
    <source>
        <dbReference type="ARBA" id="ARBA00023002"/>
    </source>
</evidence>
<keyword evidence="3" id="KW-1185">Reference proteome</keyword>
<name>A0AB34KTI6_9PEZI</name>
<dbReference type="GeneID" id="96004797"/>
<dbReference type="Proteomes" id="UP000803884">
    <property type="component" value="Unassembled WGS sequence"/>
</dbReference>
<dbReference type="SUPFAM" id="SSF51735">
    <property type="entry name" value="NAD(P)-binding Rossmann-fold domains"/>
    <property type="match status" value="1"/>
</dbReference>
<accession>A0AB34KTI6</accession>
<organism evidence="2 3">
    <name type="scientific">Cladosporium halotolerans</name>
    <dbReference type="NCBI Taxonomy" id="1052096"/>
    <lineage>
        <taxon>Eukaryota</taxon>
        <taxon>Fungi</taxon>
        <taxon>Dikarya</taxon>
        <taxon>Ascomycota</taxon>
        <taxon>Pezizomycotina</taxon>
        <taxon>Dothideomycetes</taxon>
        <taxon>Dothideomycetidae</taxon>
        <taxon>Cladosporiales</taxon>
        <taxon>Cladosporiaceae</taxon>
        <taxon>Cladosporium</taxon>
    </lineage>
</organism>
<dbReference type="EMBL" id="JAAQHG020000008">
    <property type="protein sequence ID" value="KAL1588073.1"/>
    <property type="molecule type" value="Genomic_DNA"/>
</dbReference>
<dbReference type="PRINTS" id="PR00081">
    <property type="entry name" value="GDHRDH"/>
</dbReference>
<keyword evidence="1" id="KW-0560">Oxidoreductase</keyword>